<evidence type="ECO:0000259" key="16">
    <source>
        <dbReference type="SMART" id="SM00484"/>
    </source>
</evidence>
<dbReference type="FunFam" id="3.40.50.1010:FF:000002">
    <property type="entry name" value="Exonuclease 1, putative"/>
    <property type="match status" value="1"/>
</dbReference>
<feature type="region of interest" description="Disordered" evidence="15">
    <location>
        <begin position="323"/>
        <end position="365"/>
    </location>
</feature>
<dbReference type="SUPFAM" id="SSF88723">
    <property type="entry name" value="PIN domain-like"/>
    <property type="match status" value="1"/>
</dbReference>
<feature type="domain" description="XPG N-terminal" evidence="17">
    <location>
        <begin position="1"/>
        <end position="99"/>
    </location>
</feature>
<dbReference type="GO" id="GO:0046872">
    <property type="term" value="F:metal ion binding"/>
    <property type="evidence" value="ECO:0007669"/>
    <property type="project" value="UniProtKB-KW"/>
</dbReference>
<dbReference type="EMBL" id="APWK03000161">
    <property type="protein sequence ID" value="PHH49939.1"/>
    <property type="molecule type" value="Genomic_DNA"/>
</dbReference>
<feature type="region of interest" description="Disordered" evidence="15">
    <location>
        <begin position="717"/>
        <end position="801"/>
    </location>
</feature>
<keyword evidence="10" id="KW-0267">Excision nuclease</keyword>
<evidence type="ECO:0000256" key="5">
    <source>
        <dbReference type="ARBA" id="ARBA00022723"/>
    </source>
</evidence>
<dbReference type="STRING" id="1035309.A0A2C5W7I0"/>
<dbReference type="GO" id="GO:0006281">
    <property type="term" value="P:DNA repair"/>
    <property type="evidence" value="ECO:0007669"/>
    <property type="project" value="UniProtKB-KW"/>
</dbReference>
<evidence type="ECO:0000256" key="11">
    <source>
        <dbReference type="ARBA" id="ARBA00023125"/>
    </source>
</evidence>
<dbReference type="PROSITE" id="PS50005">
    <property type="entry name" value="TPR"/>
    <property type="match status" value="1"/>
</dbReference>
<dbReference type="InterPro" id="IPR037315">
    <property type="entry name" value="EXO1_H3TH"/>
</dbReference>
<feature type="compositionally biased region" description="Polar residues" evidence="15">
    <location>
        <begin position="428"/>
        <end position="455"/>
    </location>
</feature>
<dbReference type="Pfam" id="PF00752">
    <property type="entry name" value="XPG_N"/>
    <property type="match status" value="1"/>
</dbReference>
<keyword evidence="19" id="KW-1185">Reference proteome</keyword>
<comment type="caution">
    <text evidence="18">The sequence shown here is derived from an EMBL/GenBank/DDBJ whole genome shotgun (WGS) entry which is preliminary data.</text>
</comment>
<gene>
    <name evidence="18" type="primary">EXO1</name>
    <name evidence="18" type="ORF">CFIMG_003116RA</name>
</gene>
<evidence type="ECO:0000256" key="12">
    <source>
        <dbReference type="ARBA" id="ARBA00023204"/>
    </source>
</evidence>
<dbReference type="InterPro" id="IPR006086">
    <property type="entry name" value="XPG-I_dom"/>
</dbReference>
<protein>
    <submittedName>
        <fullName evidence="18">Exodeoxyribonuclease 1</fullName>
    </submittedName>
</protein>
<dbReference type="CDD" id="cd09857">
    <property type="entry name" value="PIN_EXO1"/>
    <property type="match status" value="1"/>
</dbReference>
<comment type="subcellular location">
    <subcellularLocation>
        <location evidence="2">Nucleus</location>
    </subcellularLocation>
</comment>
<dbReference type="AlphaFoldDB" id="A0A2C5W7I0"/>
<keyword evidence="14" id="KW-0802">TPR repeat</keyword>
<keyword evidence="8" id="KW-0269">Exonuclease</keyword>
<evidence type="ECO:0000256" key="9">
    <source>
        <dbReference type="ARBA" id="ARBA00022842"/>
    </source>
</evidence>
<feature type="compositionally biased region" description="Polar residues" evidence="15">
    <location>
        <begin position="634"/>
        <end position="652"/>
    </location>
</feature>
<evidence type="ECO:0000256" key="1">
    <source>
        <dbReference type="ARBA" id="ARBA00001946"/>
    </source>
</evidence>
<dbReference type="SUPFAM" id="SSF47807">
    <property type="entry name" value="5' to 3' exonuclease, C-terminal subdomain"/>
    <property type="match status" value="1"/>
</dbReference>
<keyword evidence="6" id="KW-0227">DNA damage</keyword>
<dbReference type="InterPro" id="IPR019734">
    <property type="entry name" value="TPR_rpt"/>
</dbReference>
<keyword evidence="9" id="KW-0460">Magnesium</keyword>
<feature type="region of interest" description="Disordered" evidence="15">
    <location>
        <begin position="408"/>
        <end position="475"/>
    </location>
</feature>
<evidence type="ECO:0000256" key="3">
    <source>
        <dbReference type="ARBA" id="ARBA00010563"/>
    </source>
</evidence>
<comment type="cofactor">
    <cofactor evidence="1">
        <name>Mg(2+)</name>
        <dbReference type="ChEBI" id="CHEBI:18420"/>
    </cofactor>
</comment>
<evidence type="ECO:0000256" key="8">
    <source>
        <dbReference type="ARBA" id="ARBA00022839"/>
    </source>
</evidence>
<feature type="domain" description="XPG-I" evidence="16">
    <location>
        <begin position="138"/>
        <end position="206"/>
    </location>
</feature>
<keyword evidence="7" id="KW-0378">Hydrolase</keyword>
<dbReference type="Proteomes" id="UP000222788">
    <property type="component" value="Unassembled WGS sequence"/>
</dbReference>
<evidence type="ECO:0000256" key="2">
    <source>
        <dbReference type="ARBA" id="ARBA00004123"/>
    </source>
</evidence>
<dbReference type="Pfam" id="PF00867">
    <property type="entry name" value="XPG_I"/>
    <property type="match status" value="1"/>
</dbReference>
<reference evidence="18 19" key="2">
    <citation type="journal article" date="2013" name="IMA Fungus">
        <title>IMA Genome-F 1: Ceratocystis fimbriata: Draft nuclear genome sequence for the plant pathogen, Ceratocystis fimbriata.</title>
        <authorList>
            <person name="Wilken P.M."/>
            <person name="Steenkamp E.T."/>
            <person name="Wingfield M.J."/>
            <person name="de Beer Z.W."/>
            <person name="Wingfield B.D."/>
        </authorList>
    </citation>
    <scope>NUCLEOTIDE SEQUENCE [LARGE SCALE GENOMIC DNA]</scope>
    <source>
        <strain evidence="18 19">CBS 114723</strain>
    </source>
</reference>
<evidence type="ECO:0000256" key="4">
    <source>
        <dbReference type="ARBA" id="ARBA00022722"/>
    </source>
</evidence>
<organism evidence="18 19">
    <name type="scientific">Ceratocystis fimbriata CBS 114723</name>
    <dbReference type="NCBI Taxonomy" id="1035309"/>
    <lineage>
        <taxon>Eukaryota</taxon>
        <taxon>Fungi</taxon>
        <taxon>Dikarya</taxon>
        <taxon>Ascomycota</taxon>
        <taxon>Pezizomycotina</taxon>
        <taxon>Sordariomycetes</taxon>
        <taxon>Hypocreomycetidae</taxon>
        <taxon>Microascales</taxon>
        <taxon>Ceratocystidaceae</taxon>
        <taxon>Ceratocystis</taxon>
    </lineage>
</organism>
<dbReference type="Gene3D" id="1.10.150.20">
    <property type="entry name" value="5' to 3' exonuclease, C-terminal subdomain"/>
    <property type="match status" value="1"/>
</dbReference>
<feature type="compositionally biased region" description="Low complexity" evidence="15">
    <location>
        <begin position="717"/>
        <end position="726"/>
    </location>
</feature>
<dbReference type="InterPro" id="IPR008918">
    <property type="entry name" value="HhH2"/>
</dbReference>
<dbReference type="SMART" id="SM00484">
    <property type="entry name" value="XPGI"/>
    <property type="match status" value="1"/>
</dbReference>
<dbReference type="InterPro" id="IPR006085">
    <property type="entry name" value="XPG_DNA_repair_N"/>
</dbReference>
<dbReference type="PRINTS" id="PR00853">
    <property type="entry name" value="XPGRADSUPER"/>
</dbReference>
<keyword evidence="13" id="KW-0539">Nucleus</keyword>
<dbReference type="InterPro" id="IPR029060">
    <property type="entry name" value="PIN-like_dom_sf"/>
</dbReference>
<feature type="repeat" description="TPR" evidence="14">
    <location>
        <begin position="96"/>
        <end position="129"/>
    </location>
</feature>
<dbReference type="FunFam" id="1.10.150.20:FF:000011">
    <property type="entry name" value="exonuclease 1"/>
    <property type="match status" value="1"/>
</dbReference>
<evidence type="ECO:0000256" key="13">
    <source>
        <dbReference type="ARBA" id="ARBA00023242"/>
    </source>
</evidence>
<dbReference type="Gene3D" id="3.40.50.1010">
    <property type="entry name" value="5'-nuclease"/>
    <property type="match status" value="1"/>
</dbReference>
<evidence type="ECO:0000259" key="17">
    <source>
        <dbReference type="SMART" id="SM00485"/>
    </source>
</evidence>
<dbReference type="CDD" id="cd09908">
    <property type="entry name" value="H3TH_EXO1"/>
    <property type="match status" value="1"/>
</dbReference>
<feature type="region of interest" description="Disordered" evidence="15">
    <location>
        <begin position="634"/>
        <end position="681"/>
    </location>
</feature>
<keyword evidence="4" id="KW-0540">Nuclease</keyword>
<feature type="compositionally biased region" description="Low complexity" evidence="15">
    <location>
        <begin position="740"/>
        <end position="761"/>
    </location>
</feature>
<accession>A0A2C5W7I0</accession>
<keyword evidence="12" id="KW-0234">DNA repair</keyword>
<dbReference type="InterPro" id="IPR036279">
    <property type="entry name" value="5-3_exonuclease_C_sf"/>
</dbReference>
<dbReference type="InterPro" id="IPR019974">
    <property type="entry name" value="XPG_CS"/>
</dbReference>
<dbReference type="GO" id="GO:0003677">
    <property type="term" value="F:DNA binding"/>
    <property type="evidence" value="ECO:0007669"/>
    <property type="project" value="UniProtKB-KW"/>
</dbReference>
<dbReference type="PROSITE" id="PS00841">
    <property type="entry name" value="XPG_1"/>
    <property type="match status" value="1"/>
</dbReference>
<evidence type="ECO:0000256" key="14">
    <source>
        <dbReference type="PROSITE-ProRule" id="PRU00339"/>
    </source>
</evidence>
<evidence type="ECO:0000256" key="6">
    <source>
        <dbReference type="ARBA" id="ARBA00022763"/>
    </source>
</evidence>
<evidence type="ECO:0000256" key="15">
    <source>
        <dbReference type="SAM" id="MobiDB-lite"/>
    </source>
</evidence>
<dbReference type="OrthoDB" id="26491at2759"/>
<evidence type="ECO:0000313" key="19">
    <source>
        <dbReference type="Proteomes" id="UP000222788"/>
    </source>
</evidence>
<dbReference type="GO" id="GO:0005634">
    <property type="term" value="C:nucleus"/>
    <property type="evidence" value="ECO:0007669"/>
    <property type="project" value="UniProtKB-SubCell"/>
</dbReference>
<feature type="compositionally biased region" description="Polar residues" evidence="15">
    <location>
        <begin position="348"/>
        <end position="358"/>
    </location>
</feature>
<dbReference type="SMART" id="SM00485">
    <property type="entry name" value="XPGN"/>
    <property type="match status" value="1"/>
</dbReference>
<feature type="region of interest" description="Disordered" evidence="15">
    <location>
        <begin position="599"/>
        <end position="619"/>
    </location>
</feature>
<name>A0A2C5W7I0_9PEZI</name>
<evidence type="ECO:0000256" key="10">
    <source>
        <dbReference type="ARBA" id="ARBA00022881"/>
    </source>
</evidence>
<dbReference type="InterPro" id="IPR044752">
    <property type="entry name" value="PIN-like_EXO1"/>
</dbReference>
<dbReference type="InterPro" id="IPR006084">
    <property type="entry name" value="XPG/Rad2"/>
</dbReference>
<dbReference type="GO" id="GO:0035312">
    <property type="term" value="F:5'-3' DNA exonuclease activity"/>
    <property type="evidence" value="ECO:0007669"/>
    <property type="project" value="InterPro"/>
</dbReference>
<dbReference type="PANTHER" id="PTHR11081">
    <property type="entry name" value="FLAP ENDONUCLEASE FAMILY MEMBER"/>
    <property type="match status" value="1"/>
</dbReference>
<keyword evidence="11" id="KW-0238">DNA-binding</keyword>
<keyword evidence="5" id="KW-0479">Metal-binding</keyword>
<feature type="compositionally biased region" description="Polar residues" evidence="15">
    <location>
        <begin position="660"/>
        <end position="672"/>
    </location>
</feature>
<dbReference type="GO" id="GO:0017108">
    <property type="term" value="F:5'-flap endonuclease activity"/>
    <property type="evidence" value="ECO:0007669"/>
    <property type="project" value="TreeGrafter"/>
</dbReference>
<reference evidence="18 19" key="1">
    <citation type="journal article" date="2013" name="Fungal Biol.">
        <title>Analysis of microsatellite markers in the genome of the plant pathogen Ceratocystis fimbriata.</title>
        <authorList>
            <person name="Simpson M.C."/>
            <person name="Wilken P.M."/>
            <person name="Coetzee M.P."/>
            <person name="Wingfield M.J."/>
            <person name="Wingfield B.D."/>
        </authorList>
    </citation>
    <scope>NUCLEOTIDE SEQUENCE [LARGE SCALE GENOMIC DNA]</scope>
    <source>
        <strain evidence="18 19">CBS 114723</strain>
    </source>
</reference>
<evidence type="ECO:0000313" key="18">
    <source>
        <dbReference type="EMBL" id="PHH49939.1"/>
    </source>
</evidence>
<dbReference type="PANTHER" id="PTHR11081:SF65">
    <property type="entry name" value="DNA DAMAGE-INDUCIBLE PROTEIN DIN7-RELATED"/>
    <property type="match status" value="1"/>
</dbReference>
<feature type="compositionally biased region" description="Pro residues" evidence="15">
    <location>
        <begin position="727"/>
        <end position="739"/>
    </location>
</feature>
<comment type="similarity">
    <text evidence="3">Belongs to the XPG/RAD2 endonuclease family. EXO1 subfamily.</text>
</comment>
<evidence type="ECO:0000256" key="7">
    <source>
        <dbReference type="ARBA" id="ARBA00022801"/>
    </source>
</evidence>
<proteinExistence type="inferred from homology"/>
<sequence length="801" mass="88162">MGVQGLLVLLKSIQNSTTLKRYNGQTLGVDTYGWLHKAAISCASLLAQGKPTKRYVEYCMRRVRMLQHFGVTPYLVFDGDFLPSKAITEASREAKREASKKRGMELLKAGKHRQADEEFQKCIDISPEMARAVIDELKKQNISYVVAPYEADAQLVYLEKMGLIHGILSEDSDLLVFGAKKLITKLDNYGACVEISRSEFCRVRDVCLTGWSDAEFRRMCILSGCDYLASIPGIGLKSAYRLIRNHKTPERIVQMLRFDGKSKVSENYLTEFVKAELTFIHQRVFCPIKREMVMLNDDETGAADGMPFIGAWIEPETSRLIASGDLDPMTKKPLGDMPISPRKRRATSFGSETSTPTAGSPAPGAITSFFNRRIPMGEMDSNCFSVDPDQVAEITNHGLAPRVFPLPRPYIEEASTPRRSPRRRRQTEPVQNLLNQHSTPTPSPTLSQKVTTPNRRSVGPSFIGFGTQPRPKKKARLCDDDVAEESEILETPVQQRSRFFPVSTPKAEGVKSMAAAAEKPPSLPPPKTVNETASEISETLPELDQWHSPQRPRRNSLFKVFDDLNKPKETDNSEAPNLTIQLTSAKSTPVSPRKAARHSICLMPPPPSPQTRETVDPTKQSVGLSHFACQLDQTANSSPKNSHTPVSSSQPSPIKAPLVSTPSFVKSGTPSAASAPRMTPLQRMGVRALKTASSTPGLSRSTSLRNIKSFWETRSVSSLAHSSKSPAPSPSPSPSPTPSPSSVSSSAPVARGSTGSSLKSSRSVHDLQGSEEMLPFLDDESREDSPPFESTTFDLSRFRYS</sequence>
<dbReference type="SMART" id="SM00279">
    <property type="entry name" value="HhH2"/>
    <property type="match status" value="1"/>
</dbReference>